<organism evidence="3">
    <name type="scientific">Arion vulgaris</name>
    <dbReference type="NCBI Taxonomy" id="1028688"/>
    <lineage>
        <taxon>Eukaryota</taxon>
        <taxon>Metazoa</taxon>
        <taxon>Spiralia</taxon>
        <taxon>Lophotrochozoa</taxon>
        <taxon>Mollusca</taxon>
        <taxon>Gastropoda</taxon>
        <taxon>Heterobranchia</taxon>
        <taxon>Euthyneura</taxon>
        <taxon>Panpulmonata</taxon>
        <taxon>Eupulmonata</taxon>
        <taxon>Stylommatophora</taxon>
        <taxon>Helicina</taxon>
        <taxon>Arionoidea</taxon>
        <taxon>Arionidae</taxon>
        <taxon>Arion</taxon>
    </lineage>
</organism>
<protein>
    <recommendedName>
        <fullName evidence="2">DUF1308 domain-containing protein</fullName>
    </recommendedName>
</protein>
<feature type="repeat" description="HEAT" evidence="1">
    <location>
        <begin position="13"/>
        <end position="51"/>
    </location>
</feature>
<reference evidence="3" key="1">
    <citation type="submission" date="2014-12" db="EMBL/GenBank/DDBJ databases">
        <title>Insight into the proteome of Arion vulgaris.</title>
        <authorList>
            <person name="Aradska J."/>
            <person name="Bulat T."/>
            <person name="Smidak R."/>
            <person name="Sarate P."/>
            <person name="Gangsoo J."/>
            <person name="Sialana F."/>
            <person name="Bilban M."/>
            <person name="Lubec G."/>
        </authorList>
    </citation>
    <scope>NUCLEOTIDE SEQUENCE</scope>
    <source>
        <tissue evidence="3">Skin</tissue>
    </source>
</reference>
<dbReference type="EMBL" id="HACG01018611">
    <property type="protein sequence ID" value="CEK65476.1"/>
    <property type="molecule type" value="Transcribed_RNA"/>
</dbReference>
<dbReference type="AlphaFoldDB" id="A0A0B6ZC95"/>
<dbReference type="Pfam" id="PF07000">
    <property type="entry name" value="DUF1308"/>
    <property type="match status" value="1"/>
</dbReference>
<proteinExistence type="predicted"/>
<dbReference type="PANTHER" id="PTHR13379:SF0">
    <property type="entry name" value="UPF0415 PROTEIN C7ORF25"/>
    <property type="match status" value="1"/>
</dbReference>
<evidence type="ECO:0000256" key="1">
    <source>
        <dbReference type="PROSITE-ProRule" id="PRU00103"/>
    </source>
</evidence>
<gene>
    <name evidence="3" type="primary">ORF55149</name>
</gene>
<feature type="domain" description="DUF1308" evidence="2">
    <location>
        <begin position="1"/>
        <end position="134"/>
    </location>
</feature>
<dbReference type="InterPro" id="IPR021133">
    <property type="entry name" value="HEAT_type_2"/>
</dbReference>
<dbReference type="PROSITE" id="PS50077">
    <property type="entry name" value="HEAT_REPEAT"/>
    <property type="match status" value="1"/>
</dbReference>
<name>A0A0B6ZC95_9EUPU</name>
<accession>A0A0B6ZC95</accession>
<dbReference type="PANTHER" id="PTHR13379">
    <property type="entry name" value="UNCHARACTERIZED DUF1308"/>
    <property type="match status" value="1"/>
</dbReference>
<evidence type="ECO:0000313" key="3">
    <source>
        <dbReference type="EMBL" id="CEK65476.1"/>
    </source>
</evidence>
<feature type="non-terminal residue" evidence="3">
    <location>
        <position position="1"/>
    </location>
</feature>
<sequence length="153" mass="16926">LTLQAKEERDIHVLPILEKYLRDKDVFICETAVSSFQSILDILGGQAEKRRAAELIARARVVTDQPSKRALALCCQGRIKERSKIIFGTGDSLQAVTMTSNMGFVRAANSQGVVFSVFLHPARALTEEKELHATPLLNEEQCAASLRDVTSQK</sequence>
<evidence type="ECO:0000259" key="2">
    <source>
        <dbReference type="Pfam" id="PF07000"/>
    </source>
</evidence>
<dbReference type="InterPro" id="IPR010733">
    <property type="entry name" value="DUF1308"/>
</dbReference>